<feature type="domain" description="Peptidase C14 caspase" evidence="1">
    <location>
        <begin position="27"/>
        <end position="289"/>
    </location>
</feature>
<dbReference type="Gene3D" id="3.40.50.1460">
    <property type="match status" value="1"/>
</dbReference>
<evidence type="ECO:0000313" key="3">
    <source>
        <dbReference type="Proteomes" id="UP001500298"/>
    </source>
</evidence>
<comment type="caution">
    <text evidence="2">The sequence shown here is derived from an EMBL/GenBank/DDBJ whole genome shotgun (WGS) entry which is preliminary data.</text>
</comment>
<accession>A0ABP9D6H9</accession>
<protein>
    <recommendedName>
        <fullName evidence="1">Peptidase C14 caspase domain-containing protein</fullName>
    </recommendedName>
</protein>
<organism evidence="2 3">
    <name type="scientific">Algivirga pacifica</name>
    <dbReference type="NCBI Taxonomy" id="1162670"/>
    <lineage>
        <taxon>Bacteria</taxon>
        <taxon>Pseudomonadati</taxon>
        <taxon>Bacteroidota</taxon>
        <taxon>Cytophagia</taxon>
        <taxon>Cytophagales</taxon>
        <taxon>Flammeovirgaceae</taxon>
        <taxon>Algivirga</taxon>
    </lineage>
</organism>
<dbReference type="InterPro" id="IPR011600">
    <property type="entry name" value="Pept_C14_caspase"/>
</dbReference>
<dbReference type="EMBL" id="BAABJX010000024">
    <property type="protein sequence ID" value="GAA4831326.1"/>
    <property type="molecule type" value="Genomic_DNA"/>
</dbReference>
<dbReference type="PANTHER" id="PTHR48104:SF30">
    <property type="entry name" value="METACASPASE-1"/>
    <property type="match status" value="1"/>
</dbReference>
<dbReference type="Pfam" id="PF00656">
    <property type="entry name" value="Peptidase_C14"/>
    <property type="match status" value="1"/>
</dbReference>
<dbReference type="InterPro" id="IPR050452">
    <property type="entry name" value="Metacaspase"/>
</dbReference>
<name>A0ABP9D6H9_9BACT</name>
<evidence type="ECO:0000313" key="2">
    <source>
        <dbReference type="EMBL" id="GAA4831326.1"/>
    </source>
</evidence>
<evidence type="ECO:0000259" key="1">
    <source>
        <dbReference type="Pfam" id="PF00656"/>
    </source>
</evidence>
<dbReference type="SUPFAM" id="SSF52129">
    <property type="entry name" value="Caspase-like"/>
    <property type="match status" value="1"/>
</dbReference>
<dbReference type="InterPro" id="IPR029030">
    <property type="entry name" value="Caspase-like_dom_sf"/>
</dbReference>
<gene>
    <name evidence="2" type="ORF">GCM10023331_15710</name>
</gene>
<dbReference type="RefSeq" id="WP_345370719.1">
    <property type="nucleotide sequence ID" value="NZ_BAABJX010000024.1"/>
</dbReference>
<dbReference type="Proteomes" id="UP001500298">
    <property type="component" value="Unassembled WGS sequence"/>
</dbReference>
<dbReference type="PANTHER" id="PTHR48104">
    <property type="entry name" value="METACASPASE-4"/>
    <property type="match status" value="1"/>
</dbReference>
<proteinExistence type="predicted"/>
<sequence>MKKRSSILLLLLIFFLWIPEGIALTKRGLIIGISDYEPPKGEKVAPNGRLWINLDGTQNDAKSMMEMMVSKYGFERNNIQFVTKRDQTTRAALLHAFENLVAQSQKGDIVFIYYAGHGSQVKNSLSPEVDKRDETIVPSDAYKGVADIRDKELNDIYSRLIQKGILLTIIFDSCNSGSANRELLQPNAPKVRMVQPLLREEDDVKDPHHVKTFVNLKEKGALFISASQDFQLAKEYTDKKGTKYGAFTFCLLKAMQASSPANTALEIFQKAKSIMLYNNVPKQDPVIEGNAKRLGSPLFGTKIGQLDANNKLVVYQKDGGKVLLDGGFALGVQPGAILVKVNENGQKEAGVKLIVKEMTNINRSVCEMVSGNVDDLRIGSLFQLEAWSAGNSPNLNVWFSPMAMSTEELQDHYTKVQQFCQKSNITLIKEPMEQLPTYSLLPTKEQWVLKNSCGKAIKITSIEEKVLSDALAELKKESCGEDSEEYLLLALPLAKETSDLLSQGFGALNSTVTYDQDETSDYLLGAFPDEQGGIRYAWVQPNRNEDSPYPVRSSFVDGNKKSRDLYESLYKEAMRLGRISGWLNLPNPPNTASFPYELALVNAATQKEVYNGDEVKEGDVYGLALVKNPELFKEWNRKHRYIYVFGIDNSGELQLYFPLFGSSVENNTKTLTYQKNKFVDRVMLGQERLFEITPPYGLDSFMLISTEDPIDNPEVMQDHQKMRAASSMSPLFELIKGSVVGSDRGAGDGKALPTNWNIQRISVKTVAK</sequence>
<keyword evidence="3" id="KW-1185">Reference proteome</keyword>
<reference evidence="3" key="1">
    <citation type="journal article" date="2019" name="Int. J. Syst. Evol. Microbiol.">
        <title>The Global Catalogue of Microorganisms (GCM) 10K type strain sequencing project: providing services to taxonomists for standard genome sequencing and annotation.</title>
        <authorList>
            <consortium name="The Broad Institute Genomics Platform"/>
            <consortium name="The Broad Institute Genome Sequencing Center for Infectious Disease"/>
            <person name="Wu L."/>
            <person name="Ma J."/>
        </authorList>
    </citation>
    <scope>NUCLEOTIDE SEQUENCE [LARGE SCALE GENOMIC DNA]</scope>
    <source>
        <strain evidence="3">JCM 18326</strain>
    </source>
</reference>